<evidence type="ECO:0000313" key="1">
    <source>
        <dbReference type="EMBL" id="CAG9945832.1"/>
    </source>
</evidence>
<gene>
    <name evidence="1" type="ORF">CRV2_00004708</name>
</gene>
<reference evidence="1" key="2">
    <citation type="submission" date="2021-10" db="EMBL/GenBank/DDBJ databases">
        <authorList>
            <person name="Piombo E."/>
        </authorList>
    </citation>
    <scope>NUCLEOTIDE SEQUENCE</scope>
</reference>
<sequence length="242" mass="27077">MGTDTLDTEPPPSYEAATGQAPHELVEPASLVLHGIDIFVENKGENTPLYQLSRNITALPPKNNSSSIHLHRVERGESEKTNGEPVTARIFHLVHPVNADFRGDLPPYYITATSLEALGNIILEANKHTLQRTEFSAKLSWDTNSGTKPLFHGKDKQQLVFYSKNSRKGEQEWFDQHDKLLATECHNGQLPTLTMGGPVPRNTRDALVAMWCMMLWYELAESRGAKRERKCSPTLNVAKMSS</sequence>
<dbReference type="Proteomes" id="UP000836387">
    <property type="component" value="Unassembled WGS sequence"/>
</dbReference>
<reference evidence="1" key="1">
    <citation type="submission" date="2020-04" db="EMBL/GenBank/DDBJ databases">
        <authorList>
            <person name="Broberg M."/>
        </authorList>
    </citation>
    <scope>NUCLEOTIDE SEQUENCE</scope>
</reference>
<proteinExistence type="predicted"/>
<organism evidence="1 2">
    <name type="scientific">Clonostachys rosea f. rosea IK726</name>
    <dbReference type="NCBI Taxonomy" id="1349383"/>
    <lineage>
        <taxon>Eukaryota</taxon>
        <taxon>Fungi</taxon>
        <taxon>Dikarya</taxon>
        <taxon>Ascomycota</taxon>
        <taxon>Pezizomycotina</taxon>
        <taxon>Sordariomycetes</taxon>
        <taxon>Hypocreomycetidae</taxon>
        <taxon>Hypocreales</taxon>
        <taxon>Bionectriaceae</taxon>
        <taxon>Clonostachys</taxon>
    </lineage>
</organism>
<keyword evidence="2" id="KW-1185">Reference proteome</keyword>
<protein>
    <submittedName>
        <fullName evidence="1">Uncharacterized protein</fullName>
    </submittedName>
</protein>
<comment type="caution">
    <text evidence="1">The sequence shown here is derived from an EMBL/GenBank/DDBJ whole genome shotgun (WGS) entry which is preliminary data.</text>
</comment>
<evidence type="ECO:0000313" key="2">
    <source>
        <dbReference type="Proteomes" id="UP000836387"/>
    </source>
</evidence>
<name>A0ACA9TZB1_BIOOC</name>
<dbReference type="EMBL" id="CADEHS020000010">
    <property type="protein sequence ID" value="CAG9945832.1"/>
    <property type="molecule type" value="Genomic_DNA"/>
</dbReference>
<accession>A0ACA9TZB1</accession>